<keyword evidence="9" id="KW-0067">ATP-binding</keyword>
<dbReference type="GO" id="GO:0005524">
    <property type="term" value="F:ATP binding"/>
    <property type="evidence" value="ECO:0007669"/>
    <property type="project" value="UniProtKB-KW"/>
</dbReference>
<evidence type="ECO:0000256" key="5">
    <source>
        <dbReference type="ARBA" id="ARBA00022679"/>
    </source>
</evidence>
<evidence type="ECO:0000256" key="3">
    <source>
        <dbReference type="ARBA" id="ARBA00012438"/>
    </source>
</evidence>
<feature type="transmembrane region" description="Helical" evidence="12">
    <location>
        <begin position="12"/>
        <end position="33"/>
    </location>
</feature>
<dbReference type="EMBL" id="MTSM01000008">
    <property type="protein sequence ID" value="OPX55585.1"/>
    <property type="molecule type" value="Genomic_DNA"/>
</dbReference>
<dbReference type="PRINTS" id="PR00344">
    <property type="entry name" value="BCTRLSENSOR"/>
</dbReference>
<evidence type="ECO:0000313" key="15">
    <source>
        <dbReference type="Proteomes" id="UP000191418"/>
    </source>
</evidence>
<dbReference type="GO" id="GO:0000155">
    <property type="term" value="F:phosphorelay sensor kinase activity"/>
    <property type="evidence" value="ECO:0007669"/>
    <property type="project" value="InterPro"/>
</dbReference>
<evidence type="ECO:0000256" key="1">
    <source>
        <dbReference type="ARBA" id="ARBA00000085"/>
    </source>
</evidence>
<keyword evidence="11 12" id="KW-0472">Membrane</keyword>
<dbReference type="RefSeq" id="WP_078745060.1">
    <property type="nucleotide sequence ID" value="NZ_FUXG01000008.1"/>
</dbReference>
<dbReference type="SUPFAM" id="SSF47384">
    <property type="entry name" value="Homodimeric domain of signal transducing histidine kinase"/>
    <property type="match status" value="1"/>
</dbReference>
<dbReference type="PANTHER" id="PTHR45436">
    <property type="entry name" value="SENSOR HISTIDINE KINASE YKOH"/>
    <property type="match status" value="1"/>
</dbReference>
<keyword evidence="15" id="KW-1185">Reference proteome</keyword>
<dbReference type="InterPro" id="IPR003661">
    <property type="entry name" value="HisK_dim/P_dom"/>
</dbReference>
<dbReference type="SUPFAM" id="SSF55874">
    <property type="entry name" value="ATPase domain of HSP90 chaperone/DNA topoisomerase II/histidine kinase"/>
    <property type="match status" value="1"/>
</dbReference>
<comment type="subcellular location">
    <subcellularLocation>
        <location evidence="2">Membrane</location>
    </subcellularLocation>
</comment>
<feature type="domain" description="Histidine kinase" evidence="13">
    <location>
        <begin position="246"/>
        <end position="444"/>
    </location>
</feature>
<dbReference type="GO" id="GO:0005886">
    <property type="term" value="C:plasma membrane"/>
    <property type="evidence" value="ECO:0007669"/>
    <property type="project" value="TreeGrafter"/>
</dbReference>
<dbReference type="InterPro" id="IPR036890">
    <property type="entry name" value="HATPase_C_sf"/>
</dbReference>
<evidence type="ECO:0000256" key="7">
    <source>
        <dbReference type="ARBA" id="ARBA00022741"/>
    </source>
</evidence>
<evidence type="ECO:0000313" key="14">
    <source>
        <dbReference type="EMBL" id="OPX55585.1"/>
    </source>
</evidence>
<keyword evidence="8" id="KW-0418">Kinase</keyword>
<keyword evidence="4" id="KW-0597">Phosphoprotein</keyword>
<keyword evidence="5" id="KW-0808">Transferase</keyword>
<organism evidence="14 15">
    <name type="scientific">Oceanospirillum multiglobuliferum</name>
    <dbReference type="NCBI Taxonomy" id="64969"/>
    <lineage>
        <taxon>Bacteria</taxon>
        <taxon>Pseudomonadati</taxon>
        <taxon>Pseudomonadota</taxon>
        <taxon>Gammaproteobacteria</taxon>
        <taxon>Oceanospirillales</taxon>
        <taxon>Oceanospirillaceae</taxon>
        <taxon>Oceanospirillum</taxon>
    </lineage>
</organism>
<dbReference type="InterPro" id="IPR058619">
    <property type="entry name" value="PhoQ/CarS-like_HATPase"/>
</dbReference>
<dbReference type="PROSITE" id="PS50109">
    <property type="entry name" value="HIS_KIN"/>
    <property type="match status" value="1"/>
</dbReference>
<gene>
    <name evidence="14" type="ORF">BTE48_08190</name>
</gene>
<dbReference type="InterPro" id="IPR036097">
    <property type="entry name" value="HisK_dim/P_sf"/>
</dbReference>
<dbReference type="Pfam" id="PF02518">
    <property type="entry name" value="HATPase_c"/>
    <property type="match status" value="1"/>
</dbReference>
<dbReference type="InterPro" id="IPR003594">
    <property type="entry name" value="HATPase_dom"/>
</dbReference>
<evidence type="ECO:0000256" key="6">
    <source>
        <dbReference type="ARBA" id="ARBA00022692"/>
    </source>
</evidence>
<accession>A0A1T4PEH1</accession>
<evidence type="ECO:0000259" key="13">
    <source>
        <dbReference type="PROSITE" id="PS50109"/>
    </source>
</evidence>
<evidence type="ECO:0000256" key="9">
    <source>
        <dbReference type="ARBA" id="ARBA00022840"/>
    </source>
</evidence>
<dbReference type="InterPro" id="IPR050428">
    <property type="entry name" value="TCS_sensor_his_kinase"/>
</dbReference>
<dbReference type="CDD" id="cd00082">
    <property type="entry name" value="HisKA"/>
    <property type="match status" value="1"/>
</dbReference>
<evidence type="ECO:0000256" key="2">
    <source>
        <dbReference type="ARBA" id="ARBA00004370"/>
    </source>
</evidence>
<reference evidence="14 15" key="1">
    <citation type="submission" date="2017-01" db="EMBL/GenBank/DDBJ databases">
        <title>Genome Sequencing of a Marine Spirillum, Oceanospirillum multiglobuliferum ATCC 33336, from Japan.</title>
        <authorList>
            <person name="Carney J.G."/>
            <person name="Trachtenberg A.M."/>
            <person name="Rheaume B.A."/>
            <person name="Linnane J.D."/>
            <person name="Pitts N.L."/>
            <person name="Mykles D.L."/>
            <person name="Maclea K.S."/>
        </authorList>
    </citation>
    <scope>NUCLEOTIDE SEQUENCE [LARGE SCALE GENOMIC DNA]</scope>
    <source>
        <strain evidence="14 15">ATCC 33336</strain>
    </source>
</reference>
<comment type="catalytic activity">
    <reaction evidence="1">
        <text>ATP + protein L-histidine = ADP + protein N-phospho-L-histidine.</text>
        <dbReference type="EC" id="2.7.13.3"/>
    </reaction>
</comment>
<comment type="caution">
    <text evidence="14">The sequence shown here is derived from an EMBL/GenBank/DDBJ whole genome shotgun (WGS) entry which is preliminary data.</text>
</comment>
<dbReference type="OrthoDB" id="9809567at2"/>
<dbReference type="EC" id="2.7.13.3" evidence="3"/>
<evidence type="ECO:0000256" key="11">
    <source>
        <dbReference type="ARBA" id="ARBA00023136"/>
    </source>
</evidence>
<dbReference type="InterPro" id="IPR005467">
    <property type="entry name" value="His_kinase_dom"/>
</dbReference>
<dbReference type="Proteomes" id="UP000191418">
    <property type="component" value="Unassembled WGS sequence"/>
</dbReference>
<evidence type="ECO:0000256" key="12">
    <source>
        <dbReference type="SAM" id="Phobius"/>
    </source>
</evidence>
<dbReference type="STRING" id="64969.SAMN02745127_01450"/>
<evidence type="ECO:0000256" key="10">
    <source>
        <dbReference type="ARBA" id="ARBA00022989"/>
    </source>
</evidence>
<keyword evidence="6 12" id="KW-0812">Transmembrane</keyword>
<sequence>MTQISLRRRFFLHSAITLVIVMCVSLFVMDYSYRSELEQSSAQRLRLHIFNLLSVAEKKPHSLSLPDILRNPRFNTLNSGLWALVLDYQLQPLWHSLSLGQVPDLNSTTQETGTWVWQKQTINGQVLLTMSYTIAWDTPNGLERYQFVVAEDETFIQQELTGFRWWLGSGFSLITLSLLLGQHLVLRSSFKPINTLEKEIRSLEKGEQKQLSRTYPAELFGVTTNLNALIRKEHTQREKYRAAMADLAHSLKTPLAIVKGELQLLPNKNDVLQKAMVRIDQSIEYQLRRAVISGHSLLHQGTSITEVLDDLIDVLNHAYRDSNLVVEIDVDSDAQFYGDENDLMEILGNLLDNAFRYAKKTINIYAKQDSQQLILTIEDDGEGFSNDQAIHIFKRGERLDSQGFGQGIGLSVVFDIVNSYDGGITAGRSTLGGACFTLTFPTQKGDE</sequence>
<dbReference type="CDD" id="cd16954">
    <property type="entry name" value="HATPase_PhoQ-like"/>
    <property type="match status" value="1"/>
</dbReference>
<name>A0A1T4PEH1_9GAMM</name>
<evidence type="ECO:0000256" key="8">
    <source>
        <dbReference type="ARBA" id="ARBA00022777"/>
    </source>
</evidence>
<protein>
    <recommendedName>
        <fullName evidence="3">histidine kinase</fullName>
        <ecNumber evidence="3">2.7.13.3</ecNumber>
    </recommendedName>
</protein>
<dbReference type="Gene3D" id="3.30.565.10">
    <property type="entry name" value="Histidine kinase-like ATPase, C-terminal domain"/>
    <property type="match status" value="1"/>
</dbReference>
<keyword evidence="7" id="KW-0547">Nucleotide-binding</keyword>
<dbReference type="SMART" id="SM00387">
    <property type="entry name" value="HATPase_c"/>
    <property type="match status" value="1"/>
</dbReference>
<evidence type="ECO:0000256" key="4">
    <source>
        <dbReference type="ARBA" id="ARBA00022553"/>
    </source>
</evidence>
<proteinExistence type="predicted"/>
<keyword evidence="10 12" id="KW-1133">Transmembrane helix</keyword>
<dbReference type="InterPro" id="IPR004358">
    <property type="entry name" value="Sig_transdc_His_kin-like_C"/>
</dbReference>
<dbReference type="PANTHER" id="PTHR45436:SF4">
    <property type="entry name" value="SENSOR PROTEIN PHOQ"/>
    <property type="match status" value="1"/>
</dbReference>
<dbReference type="AlphaFoldDB" id="A0A1T4PEH1"/>